<dbReference type="Proteomes" id="UP000293874">
    <property type="component" value="Unassembled WGS sequence"/>
</dbReference>
<organism evidence="2 3">
    <name type="scientific">Pseudobacter ginsenosidimutans</name>
    <dbReference type="NCBI Taxonomy" id="661488"/>
    <lineage>
        <taxon>Bacteria</taxon>
        <taxon>Pseudomonadati</taxon>
        <taxon>Bacteroidota</taxon>
        <taxon>Chitinophagia</taxon>
        <taxon>Chitinophagales</taxon>
        <taxon>Chitinophagaceae</taxon>
        <taxon>Pseudobacter</taxon>
    </lineage>
</organism>
<name>A0A4Q7N0T8_9BACT</name>
<reference evidence="2 3" key="1">
    <citation type="submission" date="2019-02" db="EMBL/GenBank/DDBJ databases">
        <title>Genomic Encyclopedia of Type Strains, Phase IV (KMG-IV): sequencing the most valuable type-strain genomes for metagenomic binning, comparative biology and taxonomic classification.</title>
        <authorList>
            <person name="Goeker M."/>
        </authorList>
    </citation>
    <scope>NUCLEOTIDE SEQUENCE [LARGE SCALE GENOMIC DNA]</scope>
    <source>
        <strain evidence="2 3">DSM 18116</strain>
    </source>
</reference>
<sequence length="184" mass="20634">MRNLIYAINLTLDGCCDHTKGMADEEIHNYFTELMDETDLFVYGRKTYELMVPFWPDMAKSLSGPTKAMNDFAVKFDAVDKLVFSKTLTNVTDSKSRVVGTDIKEEILKLKQQPGKAMMTGGVSIPTQLIELGLVDEFIFVIQPVVAGEGRRLLDHAKLQEQLQLKPVGSKLFRSGGVALRYLK</sequence>
<dbReference type="Pfam" id="PF01872">
    <property type="entry name" value="RibD_C"/>
    <property type="match status" value="1"/>
</dbReference>
<feature type="domain" description="Bacterial bifunctional deaminase-reductase C-terminal" evidence="1">
    <location>
        <begin position="4"/>
        <end position="173"/>
    </location>
</feature>
<dbReference type="SUPFAM" id="SSF53597">
    <property type="entry name" value="Dihydrofolate reductase-like"/>
    <property type="match status" value="1"/>
</dbReference>
<dbReference type="Gene3D" id="3.40.430.10">
    <property type="entry name" value="Dihydrofolate Reductase, subunit A"/>
    <property type="match status" value="1"/>
</dbReference>
<dbReference type="InterPro" id="IPR024072">
    <property type="entry name" value="DHFR-like_dom_sf"/>
</dbReference>
<dbReference type="RefSeq" id="WP_130539598.1">
    <property type="nucleotide sequence ID" value="NZ_CP042431.1"/>
</dbReference>
<evidence type="ECO:0000313" key="2">
    <source>
        <dbReference type="EMBL" id="RZS75211.1"/>
    </source>
</evidence>
<comment type="caution">
    <text evidence="2">The sequence shown here is derived from an EMBL/GenBank/DDBJ whole genome shotgun (WGS) entry which is preliminary data.</text>
</comment>
<dbReference type="OrthoDB" id="195113at2"/>
<proteinExistence type="predicted"/>
<dbReference type="AlphaFoldDB" id="A0A4Q7N0T8"/>
<dbReference type="InterPro" id="IPR002734">
    <property type="entry name" value="RibDG_C"/>
</dbReference>
<evidence type="ECO:0000313" key="3">
    <source>
        <dbReference type="Proteomes" id="UP000293874"/>
    </source>
</evidence>
<dbReference type="GO" id="GO:0009231">
    <property type="term" value="P:riboflavin biosynthetic process"/>
    <property type="evidence" value="ECO:0007669"/>
    <property type="project" value="InterPro"/>
</dbReference>
<keyword evidence="3" id="KW-1185">Reference proteome</keyword>
<dbReference type="PANTHER" id="PTHR38011:SF11">
    <property type="entry name" value="2,5-DIAMINO-6-RIBOSYLAMINO-4(3H)-PYRIMIDINONE 5'-PHOSPHATE REDUCTASE"/>
    <property type="match status" value="1"/>
</dbReference>
<accession>A0A4Q7N0T8</accession>
<protein>
    <submittedName>
        <fullName evidence="2">Dihydrofolate reductase</fullName>
    </submittedName>
</protein>
<dbReference type="GO" id="GO:0008703">
    <property type="term" value="F:5-amino-6-(5-phosphoribosylamino)uracil reductase activity"/>
    <property type="evidence" value="ECO:0007669"/>
    <property type="project" value="InterPro"/>
</dbReference>
<dbReference type="EMBL" id="SGXA01000001">
    <property type="protein sequence ID" value="RZS75211.1"/>
    <property type="molecule type" value="Genomic_DNA"/>
</dbReference>
<gene>
    <name evidence="2" type="ORF">EV199_1073</name>
</gene>
<dbReference type="PANTHER" id="PTHR38011">
    <property type="entry name" value="DIHYDROFOLATE REDUCTASE FAMILY PROTEIN (AFU_ORTHOLOGUE AFUA_8G06820)"/>
    <property type="match status" value="1"/>
</dbReference>
<evidence type="ECO:0000259" key="1">
    <source>
        <dbReference type="Pfam" id="PF01872"/>
    </source>
</evidence>
<dbReference type="InterPro" id="IPR050765">
    <property type="entry name" value="Riboflavin_Biosynth_HTPR"/>
</dbReference>